<keyword evidence="2" id="KW-1185">Reference proteome</keyword>
<gene>
    <name evidence="1" type="ORF">EES38_09575</name>
</gene>
<dbReference type="EMBL" id="RJVQ01000003">
    <property type="protein sequence ID" value="RQW63487.1"/>
    <property type="molecule type" value="Genomic_DNA"/>
</dbReference>
<reference evidence="1 2" key="1">
    <citation type="submission" date="2018-11" db="EMBL/GenBank/DDBJ databases">
        <title>Vibrio LJC006 sp. nov., isolated from seawater during the bloom of the enteromorpha.</title>
        <authorList>
            <person name="Liang J."/>
        </authorList>
    </citation>
    <scope>NUCLEOTIDE SEQUENCE [LARGE SCALE GENOMIC DNA]</scope>
    <source>
        <strain evidence="1 2">LJC006</strain>
    </source>
</reference>
<dbReference type="RefSeq" id="WP_124936950.1">
    <property type="nucleotide sequence ID" value="NZ_RJVQ01000003.1"/>
</dbReference>
<evidence type="ECO:0000313" key="1">
    <source>
        <dbReference type="EMBL" id="RQW63487.1"/>
    </source>
</evidence>
<protein>
    <submittedName>
        <fullName evidence="1">Uncharacterized protein</fullName>
    </submittedName>
</protein>
<organism evidence="1 2">
    <name type="scientific">Vibrio viridaestus</name>
    <dbReference type="NCBI Taxonomy" id="2487322"/>
    <lineage>
        <taxon>Bacteria</taxon>
        <taxon>Pseudomonadati</taxon>
        <taxon>Pseudomonadota</taxon>
        <taxon>Gammaproteobacteria</taxon>
        <taxon>Vibrionales</taxon>
        <taxon>Vibrionaceae</taxon>
        <taxon>Vibrio</taxon>
    </lineage>
</organism>
<sequence length="261" mass="29171">MLCPLVLAGCTSFTSQVTEQKVVQQQQPKKISIDPGIKDHLVKIVNDSYGPGDKLLNQLLASDVNVDDHGSFSVITARYITPTSPIKIRSQVDNYCHTLKGRMNNGGCELSSDPDIIAFYYKLSGSLNSNYISAYDIDFYSIVPKNADQNDALNLAKEKGYVDSIQTAKQKSIDDKKAQELAKKKAEYDREIERQARLQAMQKASIDTRAKVLRRGTKVCQVSLDDVVVGYTEDAANGKVKVLVNNKLIWDWPDNWFACDR</sequence>
<dbReference type="OrthoDB" id="7069374at2"/>
<proteinExistence type="predicted"/>
<comment type="caution">
    <text evidence="1">The sequence shown here is derived from an EMBL/GenBank/DDBJ whole genome shotgun (WGS) entry which is preliminary data.</text>
</comment>
<dbReference type="Proteomes" id="UP000281112">
    <property type="component" value="Unassembled WGS sequence"/>
</dbReference>
<evidence type="ECO:0000313" key="2">
    <source>
        <dbReference type="Proteomes" id="UP000281112"/>
    </source>
</evidence>
<accession>A0A3N9TGS7</accession>
<dbReference type="AlphaFoldDB" id="A0A3N9TGS7"/>
<name>A0A3N9TGS7_9VIBR</name>